<dbReference type="InterPro" id="IPR008274">
    <property type="entry name" value="AldOxase/xan_DH_MoCoBD1"/>
</dbReference>
<evidence type="ECO:0000259" key="2">
    <source>
        <dbReference type="SMART" id="SM01008"/>
    </source>
</evidence>
<dbReference type="Gene3D" id="3.30.365.10">
    <property type="entry name" value="Aldehyde oxidase/xanthine dehydrogenase, molybdopterin binding domain"/>
    <property type="match status" value="5"/>
</dbReference>
<evidence type="ECO:0000256" key="1">
    <source>
        <dbReference type="SAM" id="MobiDB-lite"/>
    </source>
</evidence>
<keyword evidence="3" id="KW-0560">Oxidoreductase</keyword>
<sequence>MMLSRETAGGRWRIRPDGPDKVTGRLAYLTDLAAPDMLYGLVLRSPHLHARIRAIRTELAAALPGVHAVLTHRDVPGLNAFGISRQDQPVFCFDLVRYVGDAVAAVAAETIETAERALELIEVEYEPLPVLDTPEKALAEDAPKLHPQGNVMHSNAYKRGDVEAAFAACAHVVEETYSTPRQMHTYMETEGGLFVPEPDGRLTVYAPTQHGLLDRLQLARILAVPEERIRVVSSPIGGSFGGKDELNIQPYGALLALAAGRPVKIHNSRRESVRAGLKRHPMTIAMKTGIDASGRLLAHRVRIVADTGPYATLGAEVLNFAAEHAIGPYRYANVDVESVSVYTNNGMSGEFRGFGGNQAIFALEGQMDRLAELIGMDPWEFRLLNLRRMGDPGPYGQTIAQTDGAYQVWQKLKESALWHQRKIGGRCAGGRDADVRDAGGKGSGERKTAASAAAVPGNSGGNARPPWIRTGIGAALVMHGFGFGVGLPDPAAGRLRLAEDGRIEAVFGYEEFGQGLLATLETLMIETFGFAPDDLRLVIGDTDRVPDSGSSTASRTTAMMWQALRQMERPFRRKLLEAAAGLIGKPVESLALGPGGVMSANGGQRLIRYADIAGKTAEPIAVETHFHFPTSDTDKFGAHFLYSYSAVAVKVEVDELTGRVRVLEQYHAVAAGPVVNPQGYIGQIEGGSGMALGYALMEDAIMENGRYLTGNLDTYLIPTIADLSGSTAVEPIEDLPDGDPYGPRGIGEIGSVGLAPAIAAAVYDATGVRVNRLPINPALLIRKPEELWKAVSGQ</sequence>
<dbReference type="InterPro" id="IPR016208">
    <property type="entry name" value="Ald_Oxase/xanthine_DH-like"/>
</dbReference>
<accession>A0ABM8V3H8</accession>
<feature type="region of interest" description="Disordered" evidence="1">
    <location>
        <begin position="431"/>
        <end position="463"/>
    </location>
</feature>
<dbReference type="InterPro" id="IPR017609">
    <property type="entry name" value="Xanthine_dehydrogenase_dsu"/>
</dbReference>
<comment type="caution">
    <text evidence="3">The sequence shown here is derived from an EMBL/GenBank/DDBJ whole genome shotgun (WGS) entry which is preliminary data.</text>
</comment>
<dbReference type="Gene3D" id="3.90.1170.50">
    <property type="entry name" value="Aldehyde oxidase/xanthine dehydrogenase, a/b hammerhead"/>
    <property type="match status" value="1"/>
</dbReference>
<dbReference type="InterPro" id="IPR046867">
    <property type="entry name" value="AldOxase/xan_DH_MoCoBD2"/>
</dbReference>
<evidence type="ECO:0000313" key="4">
    <source>
        <dbReference type="Proteomes" id="UP000681526"/>
    </source>
</evidence>
<dbReference type="InterPro" id="IPR036856">
    <property type="entry name" value="Ald_Oxase/Xan_DH_a/b_sf"/>
</dbReference>
<dbReference type="Pfam" id="PF01315">
    <property type="entry name" value="Ald_Xan_dh_C"/>
    <property type="match status" value="1"/>
</dbReference>
<dbReference type="EMBL" id="CAJRAY010000038">
    <property type="protein sequence ID" value="CAG5084818.1"/>
    <property type="molecule type" value="Genomic_DNA"/>
</dbReference>
<dbReference type="RefSeq" id="WP_213484180.1">
    <property type="nucleotide sequence ID" value="NZ_CAJRAY010000038.1"/>
</dbReference>
<feature type="domain" description="Aldehyde oxidase/xanthine dehydrogenase a/b hammerhead" evidence="2">
    <location>
        <begin position="23"/>
        <end position="129"/>
    </location>
</feature>
<dbReference type="EC" id="1.17.1.4" evidence="3"/>
<dbReference type="Pfam" id="PF20256">
    <property type="entry name" value="MoCoBD_2"/>
    <property type="match status" value="1"/>
</dbReference>
<dbReference type="InterPro" id="IPR000674">
    <property type="entry name" value="Ald_Oxase/Xan_DH_a/b"/>
</dbReference>
<dbReference type="PANTHER" id="PTHR11908:SF157">
    <property type="entry name" value="XANTHINE DEHYDROGENASE SUBUNIT D-RELATED"/>
    <property type="match status" value="1"/>
</dbReference>
<dbReference type="GO" id="GO:0004854">
    <property type="term" value="F:xanthine dehydrogenase activity"/>
    <property type="evidence" value="ECO:0007669"/>
    <property type="project" value="UniProtKB-EC"/>
</dbReference>
<feature type="compositionally biased region" description="Basic and acidic residues" evidence="1">
    <location>
        <begin position="431"/>
        <end position="448"/>
    </location>
</feature>
<name>A0ABM8V3H8_THEXY</name>
<dbReference type="Pfam" id="PF02738">
    <property type="entry name" value="MoCoBD_1"/>
    <property type="match status" value="1"/>
</dbReference>
<protein>
    <submittedName>
        <fullName evidence="3">Probable xanthine dehydrogenase subunit D PucD</fullName>
        <ecNumber evidence="3">1.17.1.4</ecNumber>
    </submittedName>
</protein>
<proteinExistence type="predicted"/>
<keyword evidence="4" id="KW-1185">Reference proteome</keyword>
<gene>
    <name evidence="3" type="primary">txxe 1112-pucD</name>
    <name evidence="3" type="ORF">TXXE_08195</name>
</gene>
<evidence type="ECO:0000313" key="3">
    <source>
        <dbReference type="EMBL" id="CAG5084818.1"/>
    </source>
</evidence>
<reference evidence="3 4" key="1">
    <citation type="submission" date="2021-04" db="EMBL/GenBank/DDBJ databases">
        <authorList>
            <person name="Rakotoarivonina H."/>
        </authorList>
    </citation>
    <scope>NUCLEOTIDE SEQUENCE [LARGE SCALE GENOMIC DNA]</scope>
    <source>
        <strain evidence="3 4">XE</strain>
    </source>
</reference>
<dbReference type="PANTHER" id="PTHR11908">
    <property type="entry name" value="XANTHINE DEHYDROGENASE"/>
    <property type="match status" value="1"/>
</dbReference>
<dbReference type="NCBIfam" id="TIGR03196">
    <property type="entry name" value="pucD"/>
    <property type="match status" value="1"/>
</dbReference>
<dbReference type="SMART" id="SM01008">
    <property type="entry name" value="Ald_Xan_dh_C"/>
    <property type="match status" value="1"/>
</dbReference>
<organism evidence="3 4">
    <name type="scientific">Thermobacillus xylanilyticus</name>
    <dbReference type="NCBI Taxonomy" id="76633"/>
    <lineage>
        <taxon>Bacteria</taxon>
        <taxon>Bacillati</taxon>
        <taxon>Bacillota</taxon>
        <taxon>Bacilli</taxon>
        <taxon>Bacillales</taxon>
        <taxon>Paenibacillaceae</taxon>
        <taxon>Thermobacillus</taxon>
    </lineage>
</organism>
<dbReference type="InterPro" id="IPR037165">
    <property type="entry name" value="AldOxase/xan_DH_Mopterin-bd_sf"/>
</dbReference>
<dbReference type="SUPFAM" id="SSF56003">
    <property type="entry name" value="Molybdenum cofactor-binding domain"/>
    <property type="match status" value="1"/>
</dbReference>
<dbReference type="Proteomes" id="UP000681526">
    <property type="component" value="Unassembled WGS sequence"/>
</dbReference>
<dbReference type="SUPFAM" id="SSF54665">
    <property type="entry name" value="CO dehydrogenase molybdoprotein N-domain-like"/>
    <property type="match status" value="1"/>
</dbReference>